<feature type="transmembrane region" description="Helical" evidence="6">
    <location>
        <begin position="463"/>
        <end position="480"/>
    </location>
</feature>
<feature type="transmembrane region" description="Helical" evidence="6">
    <location>
        <begin position="406"/>
        <end position="427"/>
    </location>
</feature>
<feature type="transmembrane region" description="Helical" evidence="6">
    <location>
        <begin position="46"/>
        <end position="65"/>
    </location>
</feature>
<keyword evidence="2" id="KW-1003">Cell membrane</keyword>
<reference evidence="7 8" key="1">
    <citation type="submission" date="2014-06" db="EMBL/GenBank/DDBJ databases">
        <title>Genome sequence of the intracellular symbiont Blattabacterium cuenoti, strain CPU2 from the wood feeding cockroach Cryptocercus punctulatus.</title>
        <authorList>
            <person name="Kinjo Y."/>
            <person name="Ohkuma M."/>
            <person name="Tokuda G."/>
        </authorList>
    </citation>
    <scope>NUCLEOTIDE SEQUENCE [LARGE SCALE GENOMIC DNA]</scope>
    <source>
        <strain evidence="7 8">CPU2</strain>
    </source>
</reference>
<dbReference type="GeneID" id="66557035"/>
<dbReference type="Proteomes" id="UP000262607">
    <property type="component" value="Chromosome"/>
</dbReference>
<name>A0AAD1CL16_9FLAO</name>
<evidence type="ECO:0000256" key="3">
    <source>
        <dbReference type="ARBA" id="ARBA00022692"/>
    </source>
</evidence>
<protein>
    <submittedName>
        <fullName evidence="7">Polysaccharide biosynthesis protein</fullName>
    </submittedName>
</protein>
<proteinExistence type="predicted"/>
<evidence type="ECO:0000256" key="4">
    <source>
        <dbReference type="ARBA" id="ARBA00022989"/>
    </source>
</evidence>
<feature type="transmembrane region" description="Helical" evidence="6">
    <location>
        <begin position="439"/>
        <end position="457"/>
    </location>
</feature>
<feature type="transmembrane region" description="Helical" evidence="6">
    <location>
        <begin position="5"/>
        <end position="26"/>
    </location>
</feature>
<evidence type="ECO:0000313" key="7">
    <source>
        <dbReference type="EMBL" id="BBA17553.1"/>
    </source>
</evidence>
<feature type="transmembrane region" description="Helical" evidence="6">
    <location>
        <begin position="77"/>
        <end position="96"/>
    </location>
</feature>
<feature type="transmembrane region" description="Helical" evidence="6">
    <location>
        <begin position="345"/>
        <end position="366"/>
    </location>
</feature>
<evidence type="ECO:0000256" key="2">
    <source>
        <dbReference type="ARBA" id="ARBA00022475"/>
    </source>
</evidence>
<keyword evidence="5 6" id="KW-0472">Membrane</keyword>
<feature type="transmembrane region" description="Helical" evidence="6">
    <location>
        <begin position="148"/>
        <end position="168"/>
    </location>
</feature>
<dbReference type="RefSeq" id="WP_110548916.1">
    <property type="nucleotide sequence ID" value="NZ_AP014610.1"/>
</dbReference>
<dbReference type="PANTHER" id="PTHR30250:SF11">
    <property type="entry name" value="O-ANTIGEN TRANSPORTER-RELATED"/>
    <property type="match status" value="1"/>
</dbReference>
<feature type="transmembrane region" description="Helical" evidence="6">
    <location>
        <begin position="116"/>
        <end position="136"/>
    </location>
</feature>
<comment type="subcellular location">
    <subcellularLocation>
        <location evidence="1">Cell membrane</location>
        <topology evidence="1">Multi-pass membrane protein</topology>
    </subcellularLocation>
</comment>
<dbReference type="EMBL" id="AP014610">
    <property type="protein sequence ID" value="BBA17553.1"/>
    <property type="molecule type" value="Genomic_DNA"/>
</dbReference>
<evidence type="ECO:0000256" key="1">
    <source>
        <dbReference type="ARBA" id="ARBA00004651"/>
    </source>
</evidence>
<organism evidence="7 8">
    <name type="scientific">Blattabacterium punctulatus CPU2</name>
    <dbReference type="NCBI Taxonomy" id="1457032"/>
    <lineage>
        <taxon>Bacteria</taxon>
        <taxon>Pseudomonadati</taxon>
        <taxon>Bacteroidota</taxon>
        <taxon>Flavobacteriia</taxon>
        <taxon>Flavobacteriales</taxon>
        <taxon>Blattabacteriaceae</taxon>
        <taxon>Blattabacterium</taxon>
    </lineage>
</organism>
<evidence type="ECO:0000313" key="8">
    <source>
        <dbReference type="Proteomes" id="UP000262607"/>
    </source>
</evidence>
<dbReference type="GO" id="GO:0005886">
    <property type="term" value="C:plasma membrane"/>
    <property type="evidence" value="ECO:0007669"/>
    <property type="project" value="UniProtKB-SubCell"/>
</dbReference>
<dbReference type="AlphaFoldDB" id="A0AAD1CL16"/>
<dbReference type="PANTHER" id="PTHR30250">
    <property type="entry name" value="PST FAMILY PREDICTED COLANIC ACID TRANSPORTER"/>
    <property type="match status" value="1"/>
</dbReference>
<dbReference type="Pfam" id="PF01943">
    <property type="entry name" value="Polysacc_synt"/>
    <property type="match status" value="1"/>
</dbReference>
<keyword evidence="3 6" id="KW-0812">Transmembrane</keyword>
<feature type="transmembrane region" description="Helical" evidence="6">
    <location>
        <begin position="195"/>
        <end position="218"/>
    </location>
</feature>
<accession>A0AAD1CL16</accession>
<sequence>MYKKLLIQTIIYSIGFLFPKIMNYAFLKFFTKYLKREEFSLYTDMYALSFLVIGFLSFGLENTYFRFLSKKNHKKEVIFSTIVIIQFFITSLFLILSINSIKYLISIAGYKNHPEYFFMFFLIIFFDTICILPMAWIRANEMALRYTIINVINILVQSIFITYMFSFYTSLKMIPFIPKFYSYIFEWINSFTDKIGYIFFANMIASLSNFILIIPIFLRKVNIKKFNKILAKEMLTYGIPIMLGTIAFSINENLDKILIKRWLSDEINGSYSACYKIASFMSLYIRAFRLGIEPFFFKKSEDDDAKYYYEEIIYLFIILGLIFYVLICGNITIIIDFLIDKKYHMAISIIPIVMMGNLFLGIYTNLSIFYKIIDKPIIGTYISLIGVSITILFNIAFISIPNSSFMIPAWGTITSYGSMVLVLYFWGKKNFLKFYNTKKWNIILHLLFAFLLVLYIINNKNRIEIHFFLQFLYIIIVFLFEKDNFFSKLK</sequence>
<gene>
    <name evidence="7" type="primary">wzxC</name>
    <name evidence="7" type="ORF">CPU2_034</name>
</gene>
<dbReference type="InterPro" id="IPR050833">
    <property type="entry name" value="Poly_Biosynth_Transport"/>
</dbReference>
<evidence type="ECO:0000256" key="6">
    <source>
        <dbReference type="SAM" id="Phobius"/>
    </source>
</evidence>
<dbReference type="InterPro" id="IPR002797">
    <property type="entry name" value="Polysacc_synth"/>
</dbReference>
<feature type="transmembrane region" description="Helical" evidence="6">
    <location>
        <begin position="378"/>
        <end position="400"/>
    </location>
</feature>
<evidence type="ECO:0000256" key="5">
    <source>
        <dbReference type="ARBA" id="ARBA00023136"/>
    </source>
</evidence>
<feature type="transmembrane region" description="Helical" evidence="6">
    <location>
        <begin position="313"/>
        <end position="339"/>
    </location>
</feature>
<keyword evidence="4 6" id="KW-1133">Transmembrane helix</keyword>